<protein>
    <recommendedName>
        <fullName evidence="5 11">Ribonuclease H</fullName>
        <ecNumber evidence="4 11">3.1.26.4</ecNumber>
    </recommendedName>
</protein>
<dbReference type="SUPFAM" id="SSF53098">
    <property type="entry name" value="Ribonuclease H-like"/>
    <property type="match status" value="1"/>
</dbReference>
<comment type="subcellular location">
    <subcellularLocation>
        <location evidence="11">Cytoplasm</location>
    </subcellularLocation>
</comment>
<dbReference type="PROSITE" id="PS50879">
    <property type="entry name" value="RNASE_H_1"/>
    <property type="match status" value="1"/>
</dbReference>
<dbReference type="Proteomes" id="UP000266005">
    <property type="component" value="Unassembled WGS sequence"/>
</dbReference>
<dbReference type="SUPFAM" id="SSF55658">
    <property type="entry name" value="L9 N-domain-like"/>
    <property type="match status" value="1"/>
</dbReference>
<dbReference type="GO" id="GO:0046872">
    <property type="term" value="F:metal ion binding"/>
    <property type="evidence" value="ECO:0007669"/>
    <property type="project" value="UniProtKB-KW"/>
</dbReference>
<dbReference type="GO" id="GO:0004523">
    <property type="term" value="F:RNA-DNA hybrid ribonuclease activity"/>
    <property type="evidence" value="ECO:0007669"/>
    <property type="project" value="UniProtKB-UniRule"/>
</dbReference>
<evidence type="ECO:0000259" key="13">
    <source>
        <dbReference type="PROSITE" id="PS50879"/>
    </source>
</evidence>
<feature type="binding site" evidence="12">
    <location>
        <position position="206"/>
    </location>
    <ligand>
        <name>Mg(2+)</name>
        <dbReference type="ChEBI" id="CHEBI:18420"/>
        <label>1</label>
    </ligand>
</feature>
<comment type="catalytic activity">
    <reaction evidence="11">
        <text>Endonucleolytic cleavage to 5'-phosphomonoester.</text>
        <dbReference type="EC" id="3.1.26.4"/>
    </reaction>
</comment>
<dbReference type="GO" id="GO:0003676">
    <property type="term" value="F:nucleic acid binding"/>
    <property type="evidence" value="ECO:0007669"/>
    <property type="project" value="UniProtKB-UniRule"/>
</dbReference>
<organism evidence="14 15">
    <name type="scientific">Pontibacter oryzae</name>
    <dbReference type="NCBI Taxonomy" id="2304593"/>
    <lineage>
        <taxon>Bacteria</taxon>
        <taxon>Pseudomonadati</taxon>
        <taxon>Bacteroidota</taxon>
        <taxon>Cytophagia</taxon>
        <taxon>Cytophagales</taxon>
        <taxon>Hymenobacteraceae</taxon>
        <taxon>Pontibacter</taxon>
    </lineage>
</organism>
<keyword evidence="8 11" id="KW-0255">Endonuclease</keyword>
<dbReference type="GO" id="GO:0005737">
    <property type="term" value="C:cytoplasm"/>
    <property type="evidence" value="ECO:0007669"/>
    <property type="project" value="UniProtKB-SubCell"/>
</dbReference>
<dbReference type="FunFam" id="3.40.970.10:FF:000002">
    <property type="entry name" value="Ribonuclease H"/>
    <property type="match status" value="1"/>
</dbReference>
<comment type="cofactor">
    <cofactor evidence="1">
        <name>Mg(2+)</name>
        <dbReference type="ChEBI" id="CHEBI:18420"/>
    </cofactor>
</comment>
<keyword evidence="11" id="KW-0963">Cytoplasm</keyword>
<dbReference type="Gene3D" id="3.40.970.10">
    <property type="entry name" value="Ribonuclease H1, N-terminal domain"/>
    <property type="match status" value="1"/>
</dbReference>
<feature type="domain" description="RNase H type-1" evidence="13">
    <location>
        <begin position="76"/>
        <end position="210"/>
    </location>
</feature>
<dbReference type="InterPro" id="IPR009027">
    <property type="entry name" value="Ribosomal_bL9/RNase_H1_N"/>
</dbReference>
<evidence type="ECO:0000256" key="10">
    <source>
        <dbReference type="ARBA" id="ARBA00022842"/>
    </source>
</evidence>
<keyword evidence="12" id="KW-0464">Manganese</keyword>
<dbReference type="InterPro" id="IPR002156">
    <property type="entry name" value="RNaseH_domain"/>
</dbReference>
<dbReference type="EC" id="3.1.26.4" evidence="4 11"/>
<evidence type="ECO:0000256" key="12">
    <source>
        <dbReference type="PIRSR" id="PIRSR037839-1"/>
    </source>
</evidence>
<proteinExistence type="inferred from homology"/>
<sequence length="210" mass="23990">MGKKKFYVVWKGRETGVYETWDDCKQQVEGFPKAVYKSFTTKDLADQAFQNSSKDYVGKNKQVNELSIEQSILVGNPIRESISVDGAWNTATGIVEYQGVDTNTGELLFHQGPFEDGTNNIVEFLAIVHGLAYCKQKELTLPIYSDSRNAISWVKDKEAGTNHKRNEKNLKLFELIDRAIKWLKSNEYPNKVLKWETKAWGENPADFGRK</sequence>
<evidence type="ECO:0000256" key="1">
    <source>
        <dbReference type="ARBA" id="ARBA00001946"/>
    </source>
</evidence>
<dbReference type="Gene3D" id="3.30.420.10">
    <property type="entry name" value="Ribonuclease H-like superfamily/Ribonuclease H"/>
    <property type="match status" value="1"/>
</dbReference>
<feature type="binding site" evidence="12">
    <location>
        <position position="146"/>
    </location>
    <ligand>
        <name>Mg(2+)</name>
        <dbReference type="ChEBI" id="CHEBI:18420"/>
        <label>2</label>
    </ligand>
</feature>
<name>A0A399SI10_9BACT</name>
<comment type="cofactor">
    <cofactor evidence="12">
        <name>Mn(2+)</name>
        <dbReference type="ChEBI" id="CHEBI:29035"/>
    </cofactor>
    <cofactor evidence="12">
        <name>Mg(2+)</name>
        <dbReference type="ChEBI" id="CHEBI:18420"/>
    </cofactor>
    <text evidence="12">Binds 2 metal ions per subunit. Manganese or magnesium.</text>
</comment>
<evidence type="ECO:0000256" key="5">
    <source>
        <dbReference type="ARBA" id="ARBA00017721"/>
    </source>
</evidence>
<dbReference type="AlphaFoldDB" id="A0A399SI10"/>
<dbReference type="Pfam" id="PF00075">
    <property type="entry name" value="RNase_H"/>
    <property type="match status" value="1"/>
</dbReference>
<evidence type="ECO:0000313" key="15">
    <source>
        <dbReference type="Proteomes" id="UP000266005"/>
    </source>
</evidence>
<dbReference type="Pfam" id="PF01693">
    <property type="entry name" value="Cauli_VI"/>
    <property type="match status" value="1"/>
</dbReference>
<feature type="binding site" evidence="12">
    <location>
        <position position="123"/>
    </location>
    <ligand>
        <name>Mg(2+)</name>
        <dbReference type="ChEBI" id="CHEBI:18420"/>
        <label>2</label>
    </ligand>
</feature>
<dbReference type="InterPro" id="IPR011320">
    <property type="entry name" value="RNase_H1_N"/>
</dbReference>
<dbReference type="EMBL" id="QWGE01000001">
    <property type="protein sequence ID" value="RIJ42651.1"/>
    <property type="molecule type" value="Genomic_DNA"/>
</dbReference>
<reference evidence="15" key="1">
    <citation type="submission" date="2018-08" db="EMBL/GenBank/DDBJ databases">
        <title>Mucilaginibacter sp. MYSH2.</title>
        <authorList>
            <person name="Seo T."/>
        </authorList>
    </citation>
    <scope>NUCLEOTIDE SEQUENCE [LARGE SCALE GENOMIC DNA]</scope>
    <source>
        <strain evidence="15">KIRAN</strain>
    </source>
</reference>
<keyword evidence="7 11" id="KW-0479">Metal-binding</keyword>
<feature type="binding site" evidence="12">
    <location>
        <position position="85"/>
    </location>
    <ligand>
        <name>Mg(2+)</name>
        <dbReference type="ChEBI" id="CHEBI:18420"/>
        <label>1</label>
    </ligand>
</feature>
<evidence type="ECO:0000256" key="8">
    <source>
        <dbReference type="ARBA" id="ARBA00022759"/>
    </source>
</evidence>
<dbReference type="InterPro" id="IPR017290">
    <property type="entry name" value="RNase_H_bac"/>
</dbReference>
<dbReference type="PIRSF" id="PIRSF037839">
    <property type="entry name" value="Ribonuclease_H"/>
    <property type="match status" value="1"/>
</dbReference>
<evidence type="ECO:0000256" key="3">
    <source>
        <dbReference type="ARBA" id="ARBA00005300"/>
    </source>
</evidence>
<accession>A0A399SI10</accession>
<comment type="caution">
    <text evidence="14">The sequence shown here is derived from an EMBL/GenBank/DDBJ whole genome shotgun (WGS) entry which is preliminary data.</text>
</comment>
<evidence type="ECO:0000256" key="11">
    <source>
        <dbReference type="PIRNR" id="PIRNR037839"/>
    </source>
</evidence>
<dbReference type="InterPro" id="IPR037056">
    <property type="entry name" value="RNase_H1_N_sf"/>
</dbReference>
<comment type="similarity">
    <text evidence="3 11">Belongs to the RNase H family.</text>
</comment>
<evidence type="ECO:0000256" key="2">
    <source>
        <dbReference type="ARBA" id="ARBA00004065"/>
    </source>
</evidence>
<keyword evidence="6 11" id="KW-0540">Nuclease</keyword>
<gene>
    <name evidence="14" type="ORF">D1627_02000</name>
</gene>
<comment type="function">
    <text evidence="2 11">Endonuclease that specifically degrades the RNA of RNA-DNA hybrids.</text>
</comment>
<evidence type="ECO:0000256" key="4">
    <source>
        <dbReference type="ARBA" id="ARBA00012180"/>
    </source>
</evidence>
<evidence type="ECO:0000256" key="6">
    <source>
        <dbReference type="ARBA" id="ARBA00022722"/>
    </source>
</evidence>
<keyword evidence="9 11" id="KW-0378">Hydrolase</keyword>
<dbReference type="OrthoDB" id="9811552at2"/>
<evidence type="ECO:0000256" key="7">
    <source>
        <dbReference type="ARBA" id="ARBA00022723"/>
    </source>
</evidence>
<keyword evidence="15" id="KW-1185">Reference proteome</keyword>
<dbReference type="RefSeq" id="WP_119430533.1">
    <property type="nucleotide sequence ID" value="NZ_QWGE01000001.1"/>
</dbReference>
<dbReference type="InterPro" id="IPR012337">
    <property type="entry name" value="RNaseH-like_sf"/>
</dbReference>
<keyword evidence="10 11" id="KW-0460">Magnesium</keyword>
<evidence type="ECO:0000313" key="14">
    <source>
        <dbReference type="EMBL" id="RIJ42651.1"/>
    </source>
</evidence>
<dbReference type="InterPro" id="IPR036397">
    <property type="entry name" value="RNaseH_sf"/>
</dbReference>
<evidence type="ECO:0000256" key="9">
    <source>
        <dbReference type="ARBA" id="ARBA00022801"/>
    </source>
</evidence>